<dbReference type="InterPro" id="IPR033985">
    <property type="entry name" value="SusD-like_N"/>
</dbReference>
<organism evidence="8 9">
    <name type="scientific">Rhodohalobacter sulfatireducens</name>
    <dbReference type="NCBI Taxonomy" id="2911366"/>
    <lineage>
        <taxon>Bacteria</taxon>
        <taxon>Pseudomonadati</taxon>
        <taxon>Balneolota</taxon>
        <taxon>Balneolia</taxon>
        <taxon>Balneolales</taxon>
        <taxon>Balneolaceae</taxon>
        <taxon>Rhodohalobacter</taxon>
    </lineage>
</organism>
<proteinExistence type="inferred from homology"/>
<comment type="caution">
    <text evidence="8">The sequence shown here is derived from an EMBL/GenBank/DDBJ whole genome shotgun (WGS) entry which is preliminary data.</text>
</comment>
<name>A0ABS9KAZ5_9BACT</name>
<evidence type="ECO:0000259" key="7">
    <source>
        <dbReference type="Pfam" id="PF14322"/>
    </source>
</evidence>
<keyword evidence="9" id="KW-1185">Reference proteome</keyword>
<dbReference type="Pfam" id="PF14322">
    <property type="entry name" value="SusD-like_3"/>
    <property type="match status" value="1"/>
</dbReference>
<feature type="domain" description="RagB/SusD" evidence="6">
    <location>
        <begin position="278"/>
        <end position="599"/>
    </location>
</feature>
<comment type="subcellular location">
    <subcellularLocation>
        <location evidence="1">Cell outer membrane</location>
    </subcellularLocation>
</comment>
<evidence type="ECO:0000256" key="1">
    <source>
        <dbReference type="ARBA" id="ARBA00004442"/>
    </source>
</evidence>
<reference evidence="8" key="2">
    <citation type="submission" date="2024-05" db="EMBL/GenBank/DDBJ databases">
        <title>Rhodohalobacter halophilus gen. nov., sp. nov., a moderately halophilic member of the family Balneolaceae.</title>
        <authorList>
            <person name="Xia J."/>
        </authorList>
    </citation>
    <scope>NUCLEOTIDE SEQUENCE</scope>
    <source>
        <strain evidence="8">WB101</strain>
    </source>
</reference>
<reference evidence="8" key="1">
    <citation type="submission" date="2022-01" db="EMBL/GenBank/DDBJ databases">
        <authorList>
            <person name="Wang Y."/>
        </authorList>
    </citation>
    <scope>NUCLEOTIDE SEQUENCE</scope>
    <source>
        <strain evidence="8">WB101</strain>
    </source>
</reference>
<dbReference type="SUPFAM" id="SSF48452">
    <property type="entry name" value="TPR-like"/>
    <property type="match status" value="1"/>
</dbReference>
<evidence type="ECO:0000259" key="6">
    <source>
        <dbReference type="Pfam" id="PF07980"/>
    </source>
</evidence>
<keyword evidence="3" id="KW-0732">Signal</keyword>
<keyword evidence="5" id="KW-0998">Cell outer membrane</keyword>
<keyword evidence="4" id="KW-0472">Membrane</keyword>
<comment type="similarity">
    <text evidence="2">Belongs to the SusD family.</text>
</comment>
<evidence type="ECO:0000313" key="8">
    <source>
        <dbReference type="EMBL" id="MCG2588027.1"/>
    </source>
</evidence>
<dbReference type="Pfam" id="PF07980">
    <property type="entry name" value="SusD_RagB"/>
    <property type="match status" value="1"/>
</dbReference>
<sequence length="599" mass="65965">MKNIMKRKFWIGTVVVLIAGTFLYGCEDFLNQPPQGSLDANTLANASGVEATLIAAYRALDNPNGFSLQAGAASNWAFSSITTDDAYKGTEATDDAVGTQMEQYNWSTGGADGRFNDTWRKQFEGVNRANSAIQLLDQVLNNQPGEISDADANSIRGEALFLRAHYHFDLWQKFENIPYYTEEDDSFVKTNEGVDVVGNLVSDLEQAISLLPDSPRNGEAGRATSWSAKAYLGTVYTWNGDYAAARTVLEDVVNNGPFALEENYHHVWTGFSDLYNGPETILAYQASSNDGEPNGNNANFGERLNFPHSGSPFGCCGFHQGSQNLVNFFKVDGSGLPLAMAGGADGLTVFDATRAWNAQDEEFDGTQNTVPVDPRIDWTVGRDGVPYKDWGPHEEGWIRQPSFGGPYSPKKNVHEQASDAQSNVGWVNTQLNSVKIHILRYADVMLQLAEAYVETGSPELARPIVNEIRMRAGVAAQGPGSDRSTIAVPLDDPSITWANYQVGMYPAGSFSDVNYARAAVRAERRLELGMEGTRLFDLQRWGILEPTLNNYISVEQNRREYLTASAQVTERYYRFPIPSVQIELSQQDGASTLIQNPGW</sequence>
<gene>
    <name evidence="8" type="ORF">L6773_05590</name>
</gene>
<evidence type="ECO:0000256" key="5">
    <source>
        <dbReference type="ARBA" id="ARBA00023237"/>
    </source>
</evidence>
<evidence type="ECO:0000313" key="9">
    <source>
        <dbReference type="Proteomes" id="UP001165366"/>
    </source>
</evidence>
<dbReference type="Proteomes" id="UP001165366">
    <property type="component" value="Unassembled WGS sequence"/>
</dbReference>
<evidence type="ECO:0000256" key="2">
    <source>
        <dbReference type="ARBA" id="ARBA00006275"/>
    </source>
</evidence>
<dbReference type="InterPro" id="IPR011990">
    <property type="entry name" value="TPR-like_helical_dom_sf"/>
</dbReference>
<feature type="domain" description="SusD-like N-terminal" evidence="7">
    <location>
        <begin position="76"/>
        <end position="236"/>
    </location>
</feature>
<dbReference type="EMBL" id="JAKLWS010000005">
    <property type="protein sequence ID" value="MCG2588027.1"/>
    <property type="molecule type" value="Genomic_DNA"/>
</dbReference>
<dbReference type="InterPro" id="IPR012944">
    <property type="entry name" value="SusD_RagB_dom"/>
</dbReference>
<dbReference type="Gene3D" id="1.25.40.390">
    <property type="match status" value="1"/>
</dbReference>
<evidence type="ECO:0000256" key="4">
    <source>
        <dbReference type="ARBA" id="ARBA00023136"/>
    </source>
</evidence>
<accession>A0ABS9KAZ5</accession>
<dbReference type="PROSITE" id="PS51257">
    <property type="entry name" value="PROKAR_LIPOPROTEIN"/>
    <property type="match status" value="1"/>
</dbReference>
<protein>
    <submittedName>
        <fullName evidence="8">RagB/SusD family nutrient uptake outer membrane protein</fullName>
    </submittedName>
</protein>
<evidence type="ECO:0000256" key="3">
    <source>
        <dbReference type="ARBA" id="ARBA00022729"/>
    </source>
</evidence>